<gene>
    <name evidence="2" type="ORF">FJTKL_07414</name>
</gene>
<keyword evidence="3" id="KW-1185">Reference proteome</keyword>
<sequence length="165" mass="18493">MQEQMGREPTDSNYAAFLADYEGLDIEDEEDFDSADDDEEQRAYAVHIMDQAYLHSLSPEDNTVADDDEASGIFTLEARYSKDRFQGIMPDTGAAAFSTVGREQFLAHQRHNPSIQMDTSRASEALIKFRQGPQLASLGTIMINTLIRDIVFHVINAPTPFLLCI</sequence>
<name>A0ABR4ETZ8_9PEZI</name>
<proteinExistence type="predicted"/>
<evidence type="ECO:0000256" key="1">
    <source>
        <dbReference type="SAM" id="MobiDB-lite"/>
    </source>
</evidence>
<protein>
    <submittedName>
        <fullName evidence="2">Uncharacterized protein</fullName>
    </submittedName>
</protein>
<evidence type="ECO:0000313" key="2">
    <source>
        <dbReference type="EMBL" id="KAL2285922.1"/>
    </source>
</evidence>
<comment type="caution">
    <text evidence="2">The sequence shown here is derived from an EMBL/GenBank/DDBJ whole genome shotgun (WGS) entry which is preliminary data.</text>
</comment>
<feature type="compositionally biased region" description="Basic and acidic residues" evidence="1">
    <location>
        <begin position="1"/>
        <end position="10"/>
    </location>
</feature>
<evidence type="ECO:0000313" key="3">
    <source>
        <dbReference type="Proteomes" id="UP001600888"/>
    </source>
</evidence>
<accession>A0ABR4ETZ8</accession>
<reference evidence="2 3" key="1">
    <citation type="submission" date="2024-03" db="EMBL/GenBank/DDBJ databases">
        <title>A high-quality draft genome sequence of Diaporthe vaccinii, a causative agent of upright dieback and viscid rot disease in cranberry plants.</title>
        <authorList>
            <person name="Sarrasin M."/>
            <person name="Lang B.F."/>
            <person name="Burger G."/>
        </authorList>
    </citation>
    <scope>NUCLEOTIDE SEQUENCE [LARGE SCALE GENOMIC DNA]</scope>
    <source>
        <strain evidence="2 3">IS7</strain>
    </source>
</reference>
<feature type="region of interest" description="Disordered" evidence="1">
    <location>
        <begin position="1"/>
        <end position="20"/>
    </location>
</feature>
<dbReference type="Proteomes" id="UP001600888">
    <property type="component" value="Unassembled WGS sequence"/>
</dbReference>
<dbReference type="EMBL" id="JBAWTH010000027">
    <property type="protein sequence ID" value="KAL2285922.1"/>
    <property type="molecule type" value="Genomic_DNA"/>
</dbReference>
<organism evidence="2 3">
    <name type="scientific">Diaporthe vaccinii</name>
    <dbReference type="NCBI Taxonomy" id="105482"/>
    <lineage>
        <taxon>Eukaryota</taxon>
        <taxon>Fungi</taxon>
        <taxon>Dikarya</taxon>
        <taxon>Ascomycota</taxon>
        <taxon>Pezizomycotina</taxon>
        <taxon>Sordariomycetes</taxon>
        <taxon>Sordariomycetidae</taxon>
        <taxon>Diaporthales</taxon>
        <taxon>Diaporthaceae</taxon>
        <taxon>Diaporthe</taxon>
        <taxon>Diaporthe eres species complex</taxon>
    </lineage>
</organism>